<sequence length="500" mass="56823">MNIFQMDMSESEEISQDQEISSDEEMVRPDITDASSVNGDGYSTDSDYSEIDDTENTESSVEGLEEMKRTTDEELGFDHEINPQDDNMIQNNGYVPFNSDNCQSPQISPRSEFESVSFTNMPLEINDRASDLLMAVSVGSDANKKKINEMAVSAMDELVRKCLAGEPLWQHRQDCDLETLNEGEYIREFRPFDASLGELMRIIEMEDPQNLANLYESNANTNGTQHKPMFQQDAEKNFLQTEASRHIGFVRMDATSLVECLMDVQCSRTTVLGVLSRGVAGNYNETLKVMKAEFHMPTPLVNIRESQFARYCKQIGPGTWGVVDVIWVEHVEVENKFVHRMFWPIVLPGFAFSAMRWVASIVRHCEPVGNIISTSLDSATIPRNGKTSVLRLARRMMRSFYHDNSASTDNLWVRIYLCDDGDFRLMTKTIYALNGSPSSTLVFTTSLWVPAPPKRVFDFLRHGDSRNKWDLLARGYAVQEIMHIIKGESLENRVSIMQVN</sequence>
<proteinExistence type="predicted"/>
<keyword evidence="2" id="KW-1185">Reference proteome</keyword>
<gene>
    <name evidence="1" type="ORF">D5086_003639</name>
</gene>
<name>A0ACC4D5P8_POPAL</name>
<dbReference type="Proteomes" id="UP000309997">
    <property type="component" value="Unassembled WGS sequence"/>
</dbReference>
<dbReference type="EMBL" id="RCHU02000001">
    <property type="protein sequence ID" value="KAL3612619.1"/>
    <property type="molecule type" value="Genomic_DNA"/>
</dbReference>
<evidence type="ECO:0000313" key="1">
    <source>
        <dbReference type="EMBL" id="KAL3612619.1"/>
    </source>
</evidence>
<organism evidence="1 2">
    <name type="scientific">Populus alba</name>
    <name type="common">White poplar</name>
    <dbReference type="NCBI Taxonomy" id="43335"/>
    <lineage>
        <taxon>Eukaryota</taxon>
        <taxon>Viridiplantae</taxon>
        <taxon>Streptophyta</taxon>
        <taxon>Embryophyta</taxon>
        <taxon>Tracheophyta</taxon>
        <taxon>Spermatophyta</taxon>
        <taxon>Magnoliopsida</taxon>
        <taxon>eudicotyledons</taxon>
        <taxon>Gunneridae</taxon>
        <taxon>Pentapetalae</taxon>
        <taxon>rosids</taxon>
        <taxon>fabids</taxon>
        <taxon>Malpighiales</taxon>
        <taxon>Salicaceae</taxon>
        <taxon>Saliceae</taxon>
        <taxon>Populus</taxon>
    </lineage>
</organism>
<reference evidence="1 2" key="1">
    <citation type="journal article" date="2024" name="Plant Biotechnol. J.">
        <title>Genome and CRISPR/Cas9 system of a widespread forest tree (Populus alba) in the world.</title>
        <authorList>
            <person name="Liu Y.J."/>
            <person name="Jiang P.F."/>
            <person name="Han X.M."/>
            <person name="Li X.Y."/>
            <person name="Wang H.M."/>
            <person name="Wang Y.J."/>
            <person name="Wang X.X."/>
            <person name="Zeng Q.Y."/>
        </authorList>
    </citation>
    <scope>NUCLEOTIDE SEQUENCE [LARGE SCALE GENOMIC DNA]</scope>
    <source>
        <strain evidence="2">cv. PAL-ZL1</strain>
    </source>
</reference>
<comment type="caution">
    <text evidence="1">The sequence shown here is derived from an EMBL/GenBank/DDBJ whole genome shotgun (WGS) entry which is preliminary data.</text>
</comment>
<protein>
    <submittedName>
        <fullName evidence="1">Uncharacterized protein</fullName>
    </submittedName>
</protein>
<feature type="non-terminal residue" evidence="1">
    <location>
        <position position="500"/>
    </location>
</feature>
<accession>A0ACC4D5P8</accession>
<evidence type="ECO:0000313" key="2">
    <source>
        <dbReference type="Proteomes" id="UP000309997"/>
    </source>
</evidence>